<keyword evidence="5" id="KW-0472">Membrane</keyword>
<feature type="transmembrane region" description="Helical" evidence="5">
    <location>
        <begin position="6"/>
        <end position="22"/>
    </location>
</feature>
<proteinExistence type="predicted"/>
<dbReference type="EMBL" id="JACHYB010000001">
    <property type="protein sequence ID" value="MBB3186323.1"/>
    <property type="molecule type" value="Genomic_DNA"/>
</dbReference>
<dbReference type="GO" id="GO:0043565">
    <property type="term" value="F:sequence-specific DNA binding"/>
    <property type="evidence" value="ECO:0007669"/>
    <property type="project" value="InterPro"/>
</dbReference>
<comment type="caution">
    <text evidence="7">The sequence shown here is derived from an EMBL/GenBank/DDBJ whole genome shotgun (WGS) entry which is preliminary data.</text>
</comment>
<feature type="transmembrane region" description="Helical" evidence="5">
    <location>
        <begin position="142"/>
        <end position="163"/>
    </location>
</feature>
<feature type="transmembrane region" description="Helical" evidence="5">
    <location>
        <begin position="213"/>
        <end position="232"/>
    </location>
</feature>
<sequence length="384" mass="44064">MFTAFSLLSGFLLVLFALLLWARPSSIRRANRMLSGIFLLLAALSLWMLLLYYIYGRKMDFLLPCYLPLDQVLVMFIGPLLYFYVLLLFDPLRRITARQFARHALPALPALAYVGYFISLPLKQRTGVLLDASDPRRWMENLLDYLFYLQLMPYLMVSFLKVYQQRESGYLLESKGCRANIRWLCYALLIAMAGVLLHLPLCMADDCNGMELVVGTSVIGLLAGYIFLQSIFSTGLSMQAAVEILSEPERQIKLDEQLVDDYIQRLHEILSDTRIYLNPECTLEAAAIQTNIPQHHLSHVVNVHCGKNFSDFINEYRCLHACELLESDQADRMTIEAIGLQSGFRTRVNFYSAFKKRYGKSPSDYQDELKQEKRMGRSTGAPIR</sequence>
<feature type="transmembrane region" description="Helical" evidence="5">
    <location>
        <begin position="74"/>
        <end position="92"/>
    </location>
</feature>
<dbReference type="InterPro" id="IPR018060">
    <property type="entry name" value="HTH_AraC"/>
</dbReference>
<dbReference type="RefSeq" id="WP_183412229.1">
    <property type="nucleotide sequence ID" value="NZ_JACHYB010000001.1"/>
</dbReference>
<keyword evidence="2 7" id="KW-0238">DNA-binding</keyword>
<dbReference type="PANTHER" id="PTHR43280:SF29">
    <property type="entry name" value="ARAC-FAMILY TRANSCRIPTIONAL REGULATOR"/>
    <property type="match status" value="1"/>
</dbReference>
<dbReference type="Pfam" id="PF12833">
    <property type="entry name" value="HTH_18"/>
    <property type="match status" value="1"/>
</dbReference>
<evidence type="ECO:0000256" key="5">
    <source>
        <dbReference type="SAM" id="Phobius"/>
    </source>
</evidence>
<dbReference type="PROSITE" id="PS01124">
    <property type="entry name" value="HTH_ARAC_FAMILY_2"/>
    <property type="match status" value="1"/>
</dbReference>
<feature type="transmembrane region" description="Helical" evidence="5">
    <location>
        <begin position="34"/>
        <end position="54"/>
    </location>
</feature>
<dbReference type="InterPro" id="IPR009057">
    <property type="entry name" value="Homeodomain-like_sf"/>
</dbReference>
<reference evidence="7 8" key="1">
    <citation type="submission" date="2020-08" db="EMBL/GenBank/DDBJ databases">
        <title>Genomic Encyclopedia of Type Strains, Phase IV (KMG-IV): sequencing the most valuable type-strain genomes for metagenomic binning, comparative biology and taxonomic classification.</title>
        <authorList>
            <person name="Goeker M."/>
        </authorList>
    </citation>
    <scope>NUCLEOTIDE SEQUENCE [LARGE SCALE GENOMIC DNA]</scope>
    <source>
        <strain evidence="7 8">DSM 27471</strain>
    </source>
</reference>
<gene>
    <name evidence="7" type="ORF">FHX64_000486</name>
</gene>
<dbReference type="GO" id="GO:0003700">
    <property type="term" value="F:DNA-binding transcription factor activity"/>
    <property type="evidence" value="ECO:0007669"/>
    <property type="project" value="InterPro"/>
</dbReference>
<evidence type="ECO:0000256" key="3">
    <source>
        <dbReference type="ARBA" id="ARBA00023163"/>
    </source>
</evidence>
<dbReference type="AlphaFoldDB" id="A0A7W5DPF6"/>
<dbReference type="Gene3D" id="1.10.10.60">
    <property type="entry name" value="Homeodomain-like"/>
    <property type="match status" value="2"/>
</dbReference>
<feature type="transmembrane region" description="Helical" evidence="5">
    <location>
        <begin position="104"/>
        <end position="122"/>
    </location>
</feature>
<evidence type="ECO:0000313" key="7">
    <source>
        <dbReference type="EMBL" id="MBB3186323.1"/>
    </source>
</evidence>
<keyword evidence="1" id="KW-0805">Transcription regulation</keyword>
<evidence type="ECO:0000256" key="4">
    <source>
        <dbReference type="SAM" id="MobiDB-lite"/>
    </source>
</evidence>
<feature type="region of interest" description="Disordered" evidence="4">
    <location>
        <begin position="360"/>
        <end position="384"/>
    </location>
</feature>
<keyword evidence="3" id="KW-0804">Transcription</keyword>
<organism evidence="7 8">
    <name type="scientific">Microbacter margulisiae</name>
    <dbReference type="NCBI Taxonomy" id="1350067"/>
    <lineage>
        <taxon>Bacteria</taxon>
        <taxon>Pseudomonadati</taxon>
        <taxon>Bacteroidota</taxon>
        <taxon>Bacteroidia</taxon>
        <taxon>Bacteroidales</taxon>
        <taxon>Porphyromonadaceae</taxon>
        <taxon>Microbacter</taxon>
    </lineage>
</organism>
<keyword evidence="5" id="KW-0812">Transmembrane</keyword>
<evidence type="ECO:0000313" key="8">
    <source>
        <dbReference type="Proteomes" id="UP000544222"/>
    </source>
</evidence>
<keyword evidence="5" id="KW-1133">Transmembrane helix</keyword>
<evidence type="ECO:0000256" key="2">
    <source>
        <dbReference type="ARBA" id="ARBA00023125"/>
    </source>
</evidence>
<protein>
    <submittedName>
        <fullName evidence="7">AraC-like DNA-binding protein</fullName>
    </submittedName>
</protein>
<evidence type="ECO:0000259" key="6">
    <source>
        <dbReference type="PROSITE" id="PS01124"/>
    </source>
</evidence>
<keyword evidence="8" id="KW-1185">Reference proteome</keyword>
<dbReference type="SUPFAM" id="SSF46689">
    <property type="entry name" value="Homeodomain-like"/>
    <property type="match status" value="1"/>
</dbReference>
<dbReference type="PANTHER" id="PTHR43280">
    <property type="entry name" value="ARAC-FAMILY TRANSCRIPTIONAL REGULATOR"/>
    <property type="match status" value="1"/>
</dbReference>
<evidence type="ECO:0000256" key="1">
    <source>
        <dbReference type="ARBA" id="ARBA00023015"/>
    </source>
</evidence>
<dbReference type="Proteomes" id="UP000544222">
    <property type="component" value="Unassembled WGS sequence"/>
</dbReference>
<name>A0A7W5DPF6_9PORP</name>
<dbReference type="SMART" id="SM00342">
    <property type="entry name" value="HTH_ARAC"/>
    <property type="match status" value="1"/>
</dbReference>
<feature type="domain" description="HTH araC/xylS-type" evidence="6">
    <location>
        <begin position="260"/>
        <end position="368"/>
    </location>
</feature>
<feature type="transmembrane region" description="Helical" evidence="5">
    <location>
        <begin position="183"/>
        <end position="201"/>
    </location>
</feature>
<accession>A0A7W5DPF6</accession>